<dbReference type="InterPro" id="IPR006750">
    <property type="entry name" value="YdcZ"/>
</dbReference>
<feature type="transmembrane region" description="Helical" evidence="1">
    <location>
        <begin position="40"/>
        <end position="59"/>
    </location>
</feature>
<dbReference type="Pfam" id="PF04657">
    <property type="entry name" value="DMT_YdcZ"/>
    <property type="match status" value="2"/>
</dbReference>
<proteinExistence type="predicted"/>
<protein>
    <submittedName>
        <fullName evidence="2">Transporter family-2 protein</fullName>
    </submittedName>
</protein>
<dbReference type="GO" id="GO:0005886">
    <property type="term" value="C:plasma membrane"/>
    <property type="evidence" value="ECO:0007669"/>
    <property type="project" value="TreeGrafter"/>
</dbReference>
<feature type="transmembrane region" description="Helical" evidence="1">
    <location>
        <begin position="163"/>
        <end position="184"/>
    </location>
</feature>
<evidence type="ECO:0000256" key="1">
    <source>
        <dbReference type="SAM" id="Phobius"/>
    </source>
</evidence>
<feature type="transmembrane region" description="Helical" evidence="1">
    <location>
        <begin position="284"/>
        <end position="305"/>
    </location>
</feature>
<keyword evidence="1" id="KW-0472">Membrane</keyword>
<evidence type="ECO:0000313" key="3">
    <source>
        <dbReference type="Proteomes" id="UP000266915"/>
    </source>
</evidence>
<keyword evidence="3" id="KW-1185">Reference proteome</keyword>
<feature type="transmembrane region" description="Helical" evidence="1">
    <location>
        <begin position="104"/>
        <end position="123"/>
    </location>
</feature>
<dbReference type="AlphaFoldDB" id="A0A3N2C0Q6"/>
<gene>
    <name evidence="2" type="ORF">EDD42_1132</name>
</gene>
<organism evidence="2 3">
    <name type="scientific">Plantibacter flavus</name>
    <dbReference type="NCBI Taxonomy" id="150123"/>
    <lineage>
        <taxon>Bacteria</taxon>
        <taxon>Bacillati</taxon>
        <taxon>Actinomycetota</taxon>
        <taxon>Actinomycetes</taxon>
        <taxon>Micrococcales</taxon>
        <taxon>Microbacteriaceae</taxon>
        <taxon>Plantibacter</taxon>
    </lineage>
</organism>
<sequence length="318" mass="31757">MTRVPAPLALLIAVVSGAFIAVQARLNGELGARLGDGFTAAAISFGGGLVILTVGLAVSRTGRQGLSTVASAVRRREMPWWTVLGGCAGAFLVLSQGLTAATLGVALFTVAVVAGQTASGLVLDRIGFGPGGVVGFSVQRVLGAVVALIAVGVAVSGELGGSIPLGLLVLPLLAGIGIGWQQAVNGRVKMRAQSTLAATFINFIVGTVVLVIAAVLHAVIVAPPGPLPGEWWLYLGGPIGCVFIAVAAFLVQHTGVLILGLGTVAGQTLSALALDVLLPTDDGGVHVATVIGTLLAFAAVAIASARFRRRPTASSSAD</sequence>
<feature type="transmembrane region" description="Helical" evidence="1">
    <location>
        <begin position="258"/>
        <end position="278"/>
    </location>
</feature>
<dbReference type="Proteomes" id="UP000266915">
    <property type="component" value="Unassembled WGS sequence"/>
</dbReference>
<feature type="transmembrane region" description="Helical" evidence="1">
    <location>
        <begin position="80"/>
        <end position="98"/>
    </location>
</feature>
<dbReference type="PANTHER" id="PTHR34821">
    <property type="entry name" value="INNER MEMBRANE PROTEIN YDCZ"/>
    <property type="match status" value="1"/>
</dbReference>
<reference evidence="2 3" key="1">
    <citation type="submission" date="2018-11" db="EMBL/GenBank/DDBJ databases">
        <title>Sequencing the genomes of 1000 actinobacteria strains.</title>
        <authorList>
            <person name="Klenk H.-P."/>
        </authorList>
    </citation>
    <scope>NUCLEOTIDE SEQUENCE [LARGE SCALE GENOMIC DNA]</scope>
    <source>
        <strain evidence="2 3">DSM 14012</strain>
    </source>
</reference>
<name>A0A3N2C0Q6_9MICO</name>
<dbReference type="RefSeq" id="WP_085510332.1">
    <property type="nucleotide sequence ID" value="NZ_FXAP01000001.1"/>
</dbReference>
<feature type="transmembrane region" description="Helical" evidence="1">
    <location>
        <begin position="196"/>
        <end position="219"/>
    </location>
</feature>
<dbReference type="EMBL" id="RKHL01000001">
    <property type="protein sequence ID" value="ROR81082.1"/>
    <property type="molecule type" value="Genomic_DNA"/>
</dbReference>
<feature type="transmembrane region" description="Helical" evidence="1">
    <location>
        <begin position="231"/>
        <end position="251"/>
    </location>
</feature>
<evidence type="ECO:0000313" key="2">
    <source>
        <dbReference type="EMBL" id="ROR81082.1"/>
    </source>
</evidence>
<keyword evidence="1" id="KW-0812">Transmembrane</keyword>
<dbReference type="PANTHER" id="PTHR34821:SF2">
    <property type="entry name" value="INNER MEMBRANE PROTEIN YDCZ"/>
    <property type="match status" value="1"/>
</dbReference>
<comment type="caution">
    <text evidence="2">The sequence shown here is derived from an EMBL/GenBank/DDBJ whole genome shotgun (WGS) entry which is preliminary data.</text>
</comment>
<keyword evidence="1" id="KW-1133">Transmembrane helix</keyword>
<accession>A0A3N2C0Q6</accession>
<feature type="transmembrane region" description="Helical" evidence="1">
    <location>
        <begin position="135"/>
        <end position="157"/>
    </location>
</feature>